<sequence>MIKLYVYKTSVGKMVYKVAIANVPTPILVGQRFVLFTKWLKVFVCFFFDHDSKLRPDNFMIAGGEREFGRDEKVSISLKLYLTIVE</sequence>
<gene>
    <name evidence="1" type="ORF">DPMN_140214</name>
</gene>
<evidence type="ECO:0000313" key="2">
    <source>
        <dbReference type="Proteomes" id="UP000828390"/>
    </source>
</evidence>
<dbReference type="AlphaFoldDB" id="A0A9D4GA21"/>
<organism evidence="1 2">
    <name type="scientific">Dreissena polymorpha</name>
    <name type="common">Zebra mussel</name>
    <name type="synonym">Mytilus polymorpha</name>
    <dbReference type="NCBI Taxonomy" id="45954"/>
    <lineage>
        <taxon>Eukaryota</taxon>
        <taxon>Metazoa</taxon>
        <taxon>Spiralia</taxon>
        <taxon>Lophotrochozoa</taxon>
        <taxon>Mollusca</taxon>
        <taxon>Bivalvia</taxon>
        <taxon>Autobranchia</taxon>
        <taxon>Heteroconchia</taxon>
        <taxon>Euheterodonta</taxon>
        <taxon>Imparidentia</taxon>
        <taxon>Neoheterodontei</taxon>
        <taxon>Myida</taxon>
        <taxon>Dreissenoidea</taxon>
        <taxon>Dreissenidae</taxon>
        <taxon>Dreissena</taxon>
    </lineage>
</organism>
<proteinExistence type="predicted"/>
<dbReference type="EMBL" id="JAIWYP010000006">
    <property type="protein sequence ID" value="KAH3811799.1"/>
    <property type="molecule type" value="Genomic_DNA"/>
</dbReference>
<evidence type="ECO:0000313" key="1">
    <source>
        <dbReference type="EMBL" id="KAH3811799.1"/>
    </source>
</evidence>
<reference evidence="1" key="2">
    <citation type="submission" date="2020-11" db="EMBL/GenBank/DDBJ databases">
        <authorList>
            <person name="McCartney M.A."/>
            <person name="Auch B."/>
            <person name="Kono T."/>
            <person name="Mallez S."/>
            <person name="Becker A."/>
            <person name="Gohl D.M."/>
            <person name="Silverstein K.A.T."/>
            <person name="Koren S."/>
            <person name="Bechman K.B."/>
            <person name="Herman A."/>
            <person name="Abrahante J.E."/>
            <person name="Garbe J."/>
        </authorList>
    </citation>
    <scope>NUCLEOTIDE SEQUENCE</scope>
    <source>
        <strain evidence="1">Duluth1</strain>
        <tissue evidence="1">Whole animal</tissue>
    </source>
</reference>
<reference evidence="1" key="1">
    <citation type="journal article" date="2019" name="bioRxiv">
        <title>The Genome of the Zebra Mussel, Dreissena polymorpha: A Resource for Invasive Species Research.</title>
        <authorList>
            <person name="McCartney M.A."/>
            <person name="Auch B."/>
            <person name="Kono T."/>
            <person name="Mallez S."/>
            <person name="Zhang Y."/>
            <person name="Obille A."/>
            <person name="Becker A."/>
            <person name="Abrahante J.E."/>
            <person name="Garbe J."/>
            <person name="Badalamenti J.P."/>
            <person name="Herman A."/>
            <person name="Mangelson H."/>
            <person name="Liachko I."/>
            <person name="Sullivan S."/>
            <person name="Sone E.D."/>
            <person name="Koren S."/>
            <person name="Silverstein K.A.T."/>
            <person name="Beckman K.B."/>
            <person name="Gohl D.M."/>
        </authorList>
    </citation>
    <scope>NUCLEOTIDE SEQUENCE</scope>
    <source>
        <strain evidence="1">Duluth1</strain>
        <tissue evidence="1">Whole animal</tissue>
    </source>
</reference>
<keyword evidence="2" id="KW-1185">Reference proteome</keyword>
<accession>A0A9D4GA21</accession>
<dbReference type="Proteomes" id="UP000828390">
    <property type="component" value="Unassembled WGS sequence"/>
</dbReference>
<protein>
    <submittedName>
        <fullName evidence="1">Uncharacterized protein</fullName>
    </submittedName>
</protein>
<name>A0A9D4GA21_DREPO</name>
<comment type="caution">
    <text evidence="1">The sequence shown here is derived from an EMBL/GenBank/DDBJ whole genome shotgun (WGS) entry which is preliminary data.</text>
</comment>